<evidence type="ECO:0000313" key="10">
    <source>
        <dbReference type="EMBL" id="NEG70122.1"/>
    </source>
</evidence>
<keyword evidence="3" id="KW-0547">Nucleotide-binding</keyword>
<dbReference type="Pfam" id="PF02661">
    <property type="entry name" value="Fic"/>
    <property type="match status" value="1"/>
</dbReference>
<evidence type="ECO:0000256" key="8">
    <source>
        <dbReference type="SAM" id="MobiDB-lite"/>
    </source>
</evidence>
<dbReference type="GO" id="GO:0005524">
    <property type="term" value="F:ATP binding"/>
    <property type="evidence" value="ECO:0007669"/>
    <property type="project" value="UniProtKB-KW"/>
</dbReference>
<keyword evidence="11" id="KW-1185">Reference proteome</keyword>
<dbReference type="PROSITE" id="PS51459">
    <property type="entry name" value="FIDO"/>
    <property type="match status" value="1"/>
</dbReference>
<dbReference type="InterPro" id="IPR003812">
    <property type="entry name" value="Fido"/>
</dbReference>
<evidence type="ECO:0000256" key="4">
    <source>
        <dbReference type="ARBA" id="ARBA00022840"/>
    </source>
</evidence>
<name>A0A6I5NN17_9BIFI</name>
<proteinExistence type="predicted"/>
<comment type="catalytic activity">
    <reaction evidence="6">
        <text>L-threonyl-[protein] + ATP = 3-O-(5'-adenylyl)-L-threonyl-[protein] + diphosphate</text>
        <dbReference type="Rhea" id="RHEA:54292"/>
        <dbReference type="Rhea" id="RHEA-COMP:11060"/>
        <dbReference type="Rhea" id="RHEA-COMP:13847"/>
        <dbReference type="ChEBI" id="CHEBI:30013"/>
        <dbReference type="ChEBI" id="CHEBI:30616"/>
        <dbReference type="ChEBI" id="CHEBI:33019"/>
        <dbReference type="ChEBI" id="CHEBI:138113"/>
        <dbReference type="EC" id="2.7.7.108"/>
    </reaction>
</comment>
<dbReference type="SUPFAM" id="SSF140931">
    <property type="entry name" value="Fic-like"/>
    <property type="match status" value="1"/>
</dbReference>
<accession>A0A6I5NN17</accession>
<evidence type="ECO:0000259" key="9">
    <source>
        <dbReference type="PROSITE" id="PS51459"/>
    </source>
</evidence>
<evidence type="ECO:0000256" key="3">
    <source>
        <dbReference type="ARBA" id="ARBA00022741"/>
    </source>
</evidence>
<evidence type="ECO:0000256" key="2">
    <source>
        <dbReference type="ARBA" id="ARBA00022695"/>
    </source>
</evidence>
<keyword evidence="1" id="KW-0808">Transferase</keyword>
<dbReference type="InterPro" id="IPR036597">
    <property type="entry name" value="Fido-like_dom_sf"/>
</dbReference>
<dbReference type="PANTHER" id="PTHR39560:SF1">
    <property type="entry name" value="PROTEIN ADENYLYLTRANSFERASE FIC-RELATED"/>
    <property type="match status" value="1"/>
</dbReference>
<protein>
    <recommendedName>
        <fullName evidence="5">protein adenylyltransferase</fullName>
        <ecNumber evidence="5">2.7.7.108</ecNumber>
    </recommendedName>
</protein>
<dbReference type="Proteomes" id="UP000469292">
    <property type="component" value="Unassembled WGS sequence"/>
</dbReference>
<dbReference type="CDD" id="cd11586">
    <property type="entry name" value="VbhA_like"/>
    <property type="match status" value="1"/>
</dbReference>
<reference evidence="10 11" key="1">
    <citation type="submission" date="2019-09" db="EMBL/GenBank/DDBJ databases">
        <title>Phylogenetic characterization of a novel taxon of the genus Bifidobacterium: Bifidobacterium choloepi sp. nov.</title>
        <authorList>
            <person name="Modesto M."/>
            <person name="Satti M."/>
        </authorList>
    </citation>
    <scope>NUCLEOTIDE SEQUENCE [LARGE SCALE GENOMIC DNA]</scope>
    <source>
        <strain evidence="10 11">BRDM6</strain>
    </source>
</reference>
<dbReference type="PANTHER" id="PTHR39560">
    <property type="entry name" value="PROTEIN ADENYLYLTRANSFERASE FIC-RELATED"/>
    <property type="match status" value="1"/>
</dbReference>
<keyword evidence="4" id="KW-0067">ATP-binding</keyword>
<evidence type="ECO:0000256" key="7">
    <source>
        <dbReference type="ARBA" id="ARBA00048696"/>
    </source>
</evidence>
<feature type="domain" description="Fido" evidence="9">
    <location>
        <begin position="111"/>
        <end position="260"/>
    </location>
</feature>
<evidence type="ECO:0000256" key="5">
    <source>
        <dbReference type="ARBA" id="ARBA00034531"/>
    </source>
</evidence>
<feature type="region of interest" description="Disordered" evidence="8">
    <location>
        <begin position="57"/>
        <end position="82"/>
    </location>
</feature>
<comment type="caution">
    <text evidence="10">The sequence shown here is derived from an EMBL/GenBank/DDBJ whole genome shotgun (WGS) entry which is preliminary data.</text>
</comment>
<organism evidence="10 11">
    <name type="scientific">Bifidobacterium choloepi</name>
    <dbReference type="NCBI Taxonomy" id="2614131"/>
    <lineage>
        <taxon>Bacteria</taxon>
        <taxon>Bacillati</taxon>
        <taxon>Actinomycetota</taxon>
        <taxon>Actinomycetes</taxon>
        <taxon>Bifidobacteriales</taxon>
        <taxon>Bifidobacteriaceae</taxon>
        <taxon>Bifidobacterium</taxon>
    </lineage>
</organism>
<comment type="catalytic activity">
    <reaction evidence="7">
        <text>L-tyrosyl-[protein] + ATP = O-(5'-adenylyl)-L-tyrosyl-[protein] + diphosphate</text>
        <dbReference type="Rhea" id="RHEA:54288"/>
        <dbReference type="Rhea" id="RHEA-COMP:10136"/>
        <dbReference type="Rhea" id="RHEA-COMP:13846"/>
        <dbReference type="ChEBI" id="CHEBI:30616"/>
        <dbReference type="ChEBI" id="CHEBI:33019"/>
        <dbReference type="ChEBI" id="CHEBI:46858"/>
        <dbReference type="ChEBI" id="CHEBI:83624"/>
        <dbReference type="EC" id="2.7.7.108"/>
    </reaction>
</comment>
<dbReference type="EMBL" id="VYSG01000002">
    <property type="protein sequence ID" value="NEG70122.1"/>
    <property type="molecule type" value="Genomic_DNA"/>
</dbReference>
<dbReference type="GO" id="GO:0051302">
    <property type="term" value="P:regulation of cell division"/>
    <property type="evidence" value="ECO:0007669"/>
    <property type="project" value="TreeGrafter"/>
</dbReference>
<dbReference type="AlphaFoldDB" id="A0A6I5NN17"/>
<evidence type="ECO:0000256" key="1">
    <source>
        <dbReference type="ARBA" id="ARBA00022679"/>
    </source>
</evidence>
<keyword evidence="2" id="KW-0548">Nucleotidyltransferase</keyword>
<evidence type="ECO:0000256" key="6">
    <source>
        <dbReference type="ARBA" id="ARBA00047939"/>
    </source>
</evidence>
<gene>
    <name evidence="10" type="ORF">F6S87_05860</name>
</gene>
<evidence type="ECO:0000313" key="11">
    <source>
        <dbReference type="Proteomes" id="UP000469292"/>
    </source>
</evidence>
<dbReference type="InterPro" id="IPR033788">
    <property type="entry name" value="VbhA-like"/>
</dbReference>
<dbReference type="Gene3D" id="1.10.3290.10">
    <property type="entry name" value="Fido-like domain"/>
    <property type="match status" value="1"/>
</dbReference>
<dbReference type="GO" id="GO:0070733">
    <property type="term" value="F:AMPylase activity"/>
    <property type="evidence" value="ECO:0007669"/>
    <property type="project" value="UniProtKB-EC"/>
</dbReference>
<sequence length="279" mass="29294">MTPAERASAVAFAIRNCALEGLAPSDGMMALAASHEAGHAGVDALVDFARNERAEADATGDVAGSSAAGREHAGGEGAASGKAGIDARTVRADRVFANTVALAEHGWKGSGDLDELVAIHAALYDGVFADAGRLRTEDAPRVGSSAHAAGTPMSFFPAQLIETGAANLSSQLAEQRNLKALDRPDFVRALATIYDELGYLHPFLGGNASVLRMFASRLSHFAGWDLDWGLVSRDEYRAAKQRAYAGDTAGFEAMFDRIVRPANPSRVFLVAGWDQGPAH</sequence>
<dbReference type="EC" id="2.7.7.108" evidence="5"/>